<dbReference type="CDD" id="cd13580">
    <property type="entry name" value="PBP2_AlgQ_like_1"/>
    <property type="match status" value="1"/>
</dbReference>
<sequence length="518" mass="56981">MSASRRRRLLAGVLTVTAALTASACSGGGEAPQSDPNTITFMSKLFGTAPDPKGELQQAVEKFLGKKLQITWVPNAEYTDKLNVTLASDNLPQVMVVDPHLPAFVKSAQAGAFWDLTDKLDKYPNLKPADERSALNSSINGRIFGLYRMRPLLRSAIVIRKDWLDKLGLKLPESVDDLYDVAKAFTEKDPDGNGKNDTYGLIIPKWPGNYASASPYDVIETWFGAPNGWGERDGKIVPGFDTPEFLDANRWLKKMVDGGMINPDFATLDTAKWNEPFHQGKGGMIIDVNIRSRQVLDLFYQEDKENYGDKVAMVGNLKRSDGQKFSYPFTGYADVLAISKQSVRTEQDLDNVLKTLDKLATKEGQNLVTNGIEGRNYKVENGDTAALINEDDPAVKVIQDNADDAFIQLSTKGTVDIGGIAYQRVPSGKPYQDMLTLQKQLMEEDLKTAVHNAALPVVSDTAVARGPQIDTIVPDARIKFLSGAITEDQLKGEIKRWYDSGGAQVTTEINDLVKKLGQ</sequence>
<evidence type="ECO:0000256" key="5">
    <source>
        <dbReference type="ARBA" id="ARBA00023288"/>
    </source>
</evidence>
<dbReference type="Gene3D" id="3.40.190.10">
    <property type="entry name" value="Periplasmic binding protein-like II"/>
    <property type="match status" value="2"/>
</dbReference>
<feature type="signal peptide" evidence="6">
    <location>
        <begin position="1"/>
        <end position="24"/>
    </location>
</feature>
<keyword evidence="4" id="KW-0564">Palmitate</keyword>
<dbReference type="SUPFAM" id="SSF53850">
    <property type="entry name" value="Periplasmic binding protein-like II"/>
    <property type="match status" value="1"/>
</dbReference>
<evidence type="ECO:0000256" key="4">
    <source>
        <dbReference type="ARBA" id="ARBA00023139"/>
    </source>
</evidence>
<dbReference type="EMBL" id="FOHX01000010">
    <property type="protein sequence ID" value="SEU30552.1"/>
    <property type="molecule type" value="Genomic_DNA"/>
</dbReference>
<protein>
    <submittedName>
        <fullName evidence="7">Putative aldouronate transport system substrate-binding protein</fullName>
    </submittedName>
</protein>
<dbReference type="PANTHER" id="PTHR43649:SF33">
    <property type="entry name" value="POLYGALACTURONAN_RHAMNOGALACTURONAN-BINDING PROTEIN YTCQ"/>
    <property type="match status" value="1"/>
</dbReference>
<dbReference type="InterPro" id="IPR006059">
    <property type="entry name" value="SBP"/>
</dbReference>
<name>A0A1I0KW82_9ACTN</name>
<evidence type="ECO:0000313" key="8">
    <source>
        <dbReference type="Proteomes" id="UP000199361"/>
    </source>
</evidence>
<gene>
    <name evidence="7" type="ORF">SAMN05421811_110101</name>
</gene>
<feature type="chain" id="PRO_5011605988" evidence="6">
    <location>
        <begin position="25"/>
        <end position="518"/>
    </location>
</feature>
<accession>A0A1I0KW82</accession>
<proteinExistence type="predicted"/>
<keyword evidence="2 6" id="KW-0732">Signal</keyword>
<keyword evidence="5" id="KW-0449">Lipoprotein</keyword>
<evidence type="ECO:0000256" key="1">
    <source>
        <dbReference type="ARBA" id="ARBA00022475"/>
    </source>
</evidence>
<dbReference type="STRING" id="568860.SAMN05421811_110101"/>
<dbReference type="PANTHER" id="PTHR43649">
    <property type="entry name" value="ARABINOSE-BINDING PROTEIN-RELATED"/>
    <property type="match status" value="1"/>
</dbReference>
<keyword evidence="1" id="KW-1003">Cell membrane</keyword>
<organism evidence="7 8">
    <name type="scientific">Nonomuraea wenchangensis</name>
    <dbReference type="NCBI Taxonomy" id="568860"/>
    <lineage>
        <taxon>Bacteria</taxon>
        <taxon>Bacillati</taxon>
        <taxon>Actinomycetota</taxon>
        <taxon>Actinomycetes</taxon>
        <taxon>Streptosporangiales</taxon>
        <taxon>Streptosporangiaceae</taxon>
        <taxon>Nonomuraea</taxon>
    </lineage>
</organism>
<dbReference type="PROSITE" id="PS51257">
    <property type="entry name" value="PROKAR_LIPOPROTEIN"/>
    <property type="match status" value="1"/>
</dbReference>
<reference evidence="7 8" key="1">
    <citation type="submission" date="2016-10" db="EMBL/GenBank/DDBJ databases">
        <authorList>
            <person name="de Groot N.N."/>
        </authorList>
    </citation>
    <scope>NUCLEOTIDE SEQUENCE [LARGE SCALE GENOMIC DNA]</scope>
    <source>
        <strain evidence="7 8">CGMCC 4.5598</strain>
    </source>
</reference>
<evidence type="ECO:0000256" key="6">
    <source>
        <dbReference type="SAM" id="SignalP"/>
    </source>
</evidence>
<dbReference type="AlphaFoldDB" id="A0A1I0KW82"/>
<keyword evidence="8" id="KW-1185">Reference proteome</keyword>
<dbReference type="Proteomes" id="UP000199361">
    <property type="component" value="Unassembled WGS sequence"/>
</dbReference>
<evidence type="ECO:0000256" key="3">
    <source>
        <dbReference type="ARBA" id="ARBA00023136"/>
    </source>
</evidence>
<dbReference type="Pfam" id="PF01547">
    <property type="entry name" value="SBP_bac_1"/>
    <property type="match status" value="1"/>
</dbReference>
<evidence type="ECO:0000313" key="7">
    <source>
        <dbReference type="EMBL" id="SEU30552.1"/>
    </source>
</evidence>
<keyword evidence="3" id="KW-0472">Membrane</keyword>
<evidence type="ECO:0000256" key="2">
    <source>
        <dbReference type="ARBA" id="ARBA00022729"/>
    </source>
</evidence>
<dbReference type="InterPro" id="IPR050490">
    <property type="entry name" value="Bact_solute-bd_prot1"/>
</dbReference>